<evidence type="ECO:0000313" key="7">
    <source>
        <dbReference type="EMBL" id="OGY43080.1"/>
    </source>
</evidence>
<gene>
    <name evidence="7" type="ORF">A2729_04970</name>
</gene>
<evidence type="ECO:0000259" key="6">
    <source>
        <dbReference type="PROSITE" id="PS51186"/>
    </source>
</evidence>
<evidence type="ECO:0000256" key="5">
    <source>
        <dbReference type="ARBA" id="ARBA00049880"/>
    </source>
</evidence>
<dbReference type="CDD" id="cd04301">
    <property type="entry name" value="NAT_SF"/>
    <property type="match status" value="1"/>
</dbReference>
<feature type="domain" description="N-acetyltransferase" evidence="6">
    <location>
        <begin position="1"/>
        <end position="159"/>
    </location>
</feature>
<dbReference type="STRING" id="1797532.A2729_04970"/>
<comment type="caution">
    <text evidence="7">The sequence shown here is derived from an EMBL/GenBank/DDBJ whole genome shotgun (WGS) entry which is preliminary data.</text>
</comment>
<dbReference type="PANTHER" id="PTHR36449">
    <property type="entry name" value="ACETYLTRANSFERASE-RELATED"/>
    <property type="match status" value="1"/>
</dbReference>
<dbReference type="GO" id="GO:0016747">
    <property type="term" value="F:acyltransferase activity, transferring groups other than amino-acyl groups"/>
    <property type="evidence" value="ECO:0007669"/>
    <property type="project" value="InterPro"/>
</dbReference>
<accession>A0A1G1XU12</accession>
<dbReference type="Pfam" id="PF13508">
    <property type="entry name" value="Acetyltransf_7"/>
    <property type="match status" value="1"/>
</dbReference>
<evidence type="ECO:0000256" key="2">
    <source>
        <dbReference type="ARBA" id="ARBA00022649"/>
    </source>
</evidence>
<dbReference type="PANTHER" id="PTHR36449:SF1">
    <property type="entry name" value="ACETYLTRANSFERASE"/>
    <property type="match status" value="1"/>
</dbReference>
<dbReference type="Proteomes" id="UP000178930">
    <property type="component" value="Unassembled WGS sequence"/>
</dbReference>
<dbReference type="SUPFAM" id="SSF55729">
    <property type="entry name" value="Acyl-CoA N-acyltransferases (Nat)"/>
    <property type="match status" value="1"/>
</dbReference>
<dbReference type="InterPro" id="IPR000182">
    <property type="entry name" value="GNAT_dom"/>
</dbReference>
<dbReference type="PROSITE" id="PS51186">
    <property type="entry name" value="GNAT"/>
    <property type="match status" value="1"/>
</dbReference>
<sequence length="161" mass="18685">MHEISNFESYEQELVDFLHEDALDNQKKQISITYLWFLKSTKELVAYVTVLADAISLQGEMKEYFKQKGIPYKSLPAIKIGRLCVSDSYLGRGIGTLMIEFVVILAQKISKEMGLRFITTDAKRNIDSTRNSIHFYKKFGFEVLKQREKGTIPMYKDLIKE</sequence>
<name>A0A1G1XU12_9BACT</name>
<dbReference type="EMBL" id="MHIB01000044">
    <property type="protein sequence ID" value="OGY43080.1"/>
    <property type="molecule type" value="Genomic_DNA"/>
</dbReference>
<keyword evidence="4" id="KW-0012">Acyltransferase</keyword>
<keyword evidence="3" id="KW-0808">Transferase</keyword>
<organism evidence="7 8">
    <name type="scientific">Candidatus Buchananbacteria bacterium RIFCSPHIGHO2_01_FULL_39_14</name>
    <dbReference type="NCBI Taxonomy" id="1797532"/>
    <lineage>
        <taxon>Bacteria</taxon>
        <taxon>Candidatus Buchananiibacteriota</taxon>
    </lineage>
</organism>
<keyword evidence="1" id="KW-0678">Repressor</keyword>
<dbReference type="InterPro" id="IPR016181">
    <property type="entry name" value="Acyl_CoA_acyltransferase"/>
</dbReference>
<comment type="catalytic activity">
    <reaction evidence="5">
        <text>glycyl-tRNA(Gly) + acetyl-CoA = N-acetylglycyl-tRNA(Gly) + CoA + H(+)</text>
        <dbReference type="Rhea" id="RHEA:81867"/>
        <dbReference type="Rhea" id="RHEA-COMP:9683"/>
        <dbReference type="Rhea" id="RHEA-COMP:19766"/>
        <dbReference type="ChEBI" id="CHEBI:15378"/>
        <dbReference type="ChEBI" id="CHEBI:57287"/>
        <dbReference type="ChEBI" id="CHEBI:57288"/>
        <dbReference type="ChEBI" id="CHEBI:78522"/>
        <dbReference type="ChEBI" id="CHEBI:232036"/>
    </reaction>
</comment>
<proteinExistence type="predicted"/>
<keyword evidence="2" id="KW-1277">Toxin-antitoxin system</keyword>
<evidence type="ECO:0000256" key="1">
    <source>
        <dbReference type="ARBA" id="ARBA00022491"/>
    </source>
</evidence>
<protein>
    <recommendedName>
        <fullName evidence="6">N-acetyltransferase domain-containing protein</fullName>
    </recommendedName>
</protein>
<dbReference type="Gene3D" id="3.40.630.30">
    <property type="match status" value="1"/>
</dbReference>
<evidence type="ECO:0000256" key="4">
    <source>
        <dbReference type="ARBA" id="ARBA00023315"/>
    </source>
</evidence>
<reference evidence="7 8" key="1">
    <citation type="journal article" date="2016" name="Nat. Commun.">
        <title>Thousands of microbial genomes shed light on interconnected biogeochemical processes in an aquifer system.</title>
        <authorList>
            <person name="Anantharaman K."/>
            <person name="Brown C.T."/>
            <person name="Hug L.A."/>
            <person name="Sharon I."/>
            <person name="Castelle C.J."/>
            <person name="Probst A.J."/>
            <person name="Thomas B.C."/>
            <person name="Singh A."/>
            <person name="Wilkins M.J."/>
            <person name="Karaoz U."/>
            <person name="Brodie E.L."/>
            <person name="Williams K.H."/>
            <person name="Hubbard S.S."/>
            <person name="Banfield J.F."/>
        </authorList>
    </citation>
    <scope>NUCLEOTIDE SEQUENCE [LARGE SCALE GENOMIC DNA]</scope>
</reference>
<evidence type="ECO:0000313" key="8">
    <source>
        <dbReference type="Proteomes" id="UP000178930"/>
    </source>
</evidence>
<evidence type="ECO:0000256" key="3">
    <source>
        <dbReference type="ARBA" id="ARBA00022679"/>
    </source>
</evidence>
<dbReference type="AlphaFoldDB" id="A0A1G1XU12"/>